<dbReference type="RefSeq" id="WP_274640689.1">
    <property type="nucleotide sequence ID" value="NZ_JAIWJY010000008.1"/>
</dbReference>
<evidence type="ECO:0000313" key="2">
    <source>
        <dbReference type="Proteomes" id="UP001149303"/>
    </source>
</evidence>
<accession>A0A9X4ERY4</accession>
<comment type="caution">
    <text evidence="1">The sequence shown here is derived from an EMBL/GenBank/DDBJ whole genome shotgun (WGS) entry which is preliminary data.</text>
</comment>
<dbReference type="EMBL" id="JAIWJY010000008">
    <property type="protein sequence ID" value="MDE1207635.1"/>
    <property type="molecule type" value="Genomic_DNA"/>
</dbReference>
<dbReference type="AlphaFoldDB" id="A0A9X4ERY4"/>
<sequence length="404" mass="47954">MRKLITSLLLTIVTISYSQFKKGEGIAIRFSKEVMATYKIYETPLRINQVGSQKEIDYSTYEGLIQSFFSASNRKWALSEYLDGRTKIVRDEEHFEAVKKNDTSKNYIQIETVYEYNYNGRNMAFLKYSFIMEKIPFPIIGVISIEKVKDRWYISDLLNQEYMISIFSNFEPAILLELLKGKSEDDFIKGLIKKTRGKNKGLDFEKLANIYRGWYKVKKTESLYKVKDKRLIVEGYNYPKAKLRQTPEVFKIKTEQDFILEKSFFSEYLLNDNKLVSNEKTKKKYERKPEFNLIDKEITTLISKFTFEDNNNTYSIIKYSRNNINKAILYKKDSNGYVEINDRFTNWVSLFENIKPQLLYDLYENNKLIELKREVLDKNKVLNLDKLALVIKENRFSLAKYLDE</sequence>
<organism evidence="1 2">
    <name type="scientific">Tenacibaculum larymnensis</name>
    <dbReference type="NCBI Taxonomy" id="2878201"/>
    <lineage>
        <taxon>Bacteria</taxon>
        <taxon>Pseudomonadati</taxon>
        <taxon>Bacteroidota</taxon>
        <taxon>Flavobacteriia</taxon>
        <taxon>Flavobacteriales</taxon>
        <taxon>Flavobacteriaceae</taxon>
        <taxon>Tenacibaculum</taxon>
    </lineage>
</organism>
<reference evidence="1" key="1">
    <citation type="submission" date="2021-09" db="EMBL/GenBank/DDBJ databases">
        <authorList>
            <person name="Smyrli M."/>
        </authorList>
    </citation>
    <scope>NUCLEOTIDE SEQUENCE</scope>
    <source>
        <strain evidence="1">LAR25</strain>
    </source>
</reference>
<proteinExistence type="predicted"/>
<evidence type="ECO:0000313" key="1">
    <source>
        <dbReference type="EMBL" id="MDE1207635.1"/>
    </source>
</evidence>
<keyword evidence="2" id="KW-1185">Reference proteome</keyword>
<name>A0A9X4ERY4_9FLAO</name>
<protein>
    <submittedName>
        <fullName evidence="1">Uncharacterized protein</fullName>
    </submittedName>
</protein>
<dbReference type="Proteomes" id="UP001149303">
    <property type="component" value="Unassembled WGS sequence"/>
</dbReference>
<gene>
    <name evidence="1" type="ORF">LCI24_12600</name>
</gene>